<dbReference type="EMBL" id="LPWE01000013">
    <property type="protein sequence ID" value="ODR93898.1"/>
    <property type="molecule type" value="Genomic_DNA"/>
</dbReference>
<evidence type="ECO:0000313" key="4">
    <source>
        <dbReference type="Proteomes" id="UP000094172"/>
    </source>
</evidence>
<dbReference type="AlphaFoldDB" id="A0A1E3VK49"/>
<keyword evidence="2" id="KW-0812">Transmembrane</keyword>
<evidence type="ECO:0000313" key="3">
    <source>
        <dbReference type="EMBL" id="ODR93898.1"/>
    </source>
</evidence>
<proteinExistence type="predicted"/>
<accession>A0A1E3VK49</accession>
<comment type="caution">
    <text evidence="3">The sequence shown here is derived from an EMBL/GenBank/DDBJ whole genome shotgun (WGS) entry which is preliminary data.</text>
</comment>
<evidence type="ECO:0000256" key="2">
    <source>
        <dbReference type="SAM" id="Phobius"/>
    </source>
</evidence>
<evidence type="ECO:0000256" key="1">
    <source>
        <dbReference type="SAM" id="MobiDB-lite"/>
    </source>
</evidence>
<dbReference type="InterPro" id="IPR052205">
    <property type="entry name" value="FliO/MopB"/>
</dbReference>
<keyword evidence="4" id="KW-1185">Reference proteome</keyword>
<sequence length="119" mass="12888">MDFDVNTAILGIAAFLFIVALIVLTVWAFKAIFGQGEAGITKKGRERRLSVVETAQVDPNRKLCLVRRDDVEHLLIIGGPVDLVVETGIKGRPAPLQPPHGDVVIAKTTPRPAPKMSQP</sequence>
<protein>
    <recommendedName>
        <fullName evidence="5">Flagellar assembly protein FliO</fullName>
    </recommendedName>
</protein>
<dbReference type="Proteomes" id="UP000094172">
    <property type="component" value="Unassembled WGS sequence"/>
</dbReference>
<feature type="region of interest" description="Disordered" evidence="1">
    <location>
        <begin position="92"/>
        <end position="119"/>
    </location>
</feature>
<name>A0A1E3VK49_9HYPH</name>
<evidence type="ECO:0008006" key="5">
    <source>
        <dbReference type="Google" id="ProtNLM"/>
    </source>
</evidence>
<feature type="transmembrane region" description="Helical" evidence="2">
    <location>
        <begin position="12"/>
        <end position="33"/>
    </location>
</feature>
<dbReference type="PANTHER" id="PTHR38766">
    <property type="entry name" value="FLAGELLAR PROTEIN FLIO"/>
    <property type="match status" value="1"/>
</dbReference>
<organism evidence="3 4">
    <name type="scientific">Methyloceanibacter stevinii</name>
    <dbReference type="NCBI Taxonomy" id="1774970"/>
    <lineage>
        <taxon>Bacteria</taxon>
        <taxon>Pseudomonadati</taxon>
        <taxon>Pseudomonadota</taxon>
        <taxon>Alphaproteobacteria</taxon>
        <taxon>Hyphomicrobiales</taxon>
        <taxon>Hyphomicrobiaceae</taxon>
        <taxon>Methyloceanibacter</taxon>
    </lineage>
</organism>
<dbReference type="STRING" id="1774970.AUC70_09790"/>
<reference evidence="3 4" key="1">
    <citation type="journal article" date="2016" name="Environ. Microbiol.">
        <title>New Methyloceanibacter diversity from North Sea sediments includes methanotroph containing solely the soluble methane monooxygenase.</title>
        <authorList>
            <person name="Vekeman B."/>
            <person name="Kerckhof F.M."/>
            <person name="Cremers G."/>
            <person name="de Vos P."/>
            <person name="Vandamme P."/>
            <person name="Boon N."/>
            <person name="Op den Camp H.J."/>
            <person name="Heylen K."/>
        </authorList>
    </citation>
    <scope>NUCLEOTIDE SEQUENCE [LARGE SCALE GENOMIC DNA]</scope>
    <source>
        <strain evidence="3 4">R-67176</strain>
    </source>
</reference>
<dbReference type="RefSeq" id="WP_069445250.1">
    <property type="nucleotide sequence ID" value="NZ_LPWE01000013.1"/>
</dbReference>
<keyword evidence="2" id="KW-0472">Membrane</keyword>
<keyword evidence="2" id="KW-1133">Transmembrane helix</keyword>
<dbReference type="PANTHER" id="PTHR38766:SF1">
    <property type="entry name" value="FLAGELLAR PROTEIN FLIO"/>
    <property type="match status" value="1"/>
</dbReference>
<gene>
    <name evidence="3" type="ORF">AUC70_09790</name>
</gene>